<name>A0AAF0DMM3_9EURO</name>
<dbReference type="AlphaFoldDB" id="A0AAF0DMM3"/>
<gene>
    <name evidence="1" type="ORF">PRK78_005044</name>
</gene>
<proteinExistence type="predicted"/>
<dbReference type="Proteomes" id="UP001219355">
    <property type="component" value="Chromosome 3"/>
</dbReference>
<evidence type="ECO:0000313" key="2">
    <source>
        <dbReference type="Proteomes" id="UP001219355"/>
    </source>
</evidence>
<reference evidence="1" key="1">
    <citation type="submission" date="2023-03" db="EMBL/GenBank/DDBJ databases">
        <title>Emydomyces testavorans Genome Sequence.</title>
        <authorList>
            <person name="Hoyer L."/>
        </authorList>
    </citation>
    <scope>NUCLEOTIDE SEQUENCE</scope>
    <source>
        <strain evidence="1">16-2883</strain>
    </source>
</reference>
<keyword evidence="2" id="KW-1185">Reference proteome</keyword>
<dbReference type="EMBL" id="CP120629">
    <property type="protein sequence ID" value="WEW59570.1"/>
    <property type="molecule type" value="Genomic_DNA"/>
</dbReference>
<organism evidence="1 2">
    <name type="scientific">Emydomyces testavorans</name>
    <dbReference type="NCBI Taxonomy" id="2070801"/>
    <lineage>
        <taxon>Eukaryota</taxon>
        <taxon>Fungi</taxon>
        <taxon>Dikarya</taxon>
        <taxon>Ascomycota</taxon>
        <taxon>Pezizomycotina</taxon>
        <taxon>Eurotiomycetes</taxon>
        <taxon>Eurotiomycetidae</taxon>
        <taxon>Onygenales</taxon>
        <taxon>Nannizziopsiaceae</taxon>
        <taxon>Emydomyces</taxon>
    </lineage>
</organism>
<evidence type="ECO:0000313" key="1">
    <source>
        <dbReference type="EMBL" id="WEW59570.1"/>
    </source>
</evidence>
<sequence length="158" mass="15877">MGEDPHDAGDVRCMDGSGEGSEGAIVTAFVGEVMAAVIAPILRENTAVLETDEDGNAVLIALGLTGEGGAIGGINVAAVGDLLNRGGRGGGSNGLDGVGEWPWDGHKEVVVLFQEGGRLSFGKGGLETIGWDCILVAVTGEVDGIGLDELIIPPVAQV</sequence>
<protein>
    <submittedName>
        <fullName evidence="1">Uncharacterized protein</fullName>
    </submittedName>
</protein>
<accession>A0AAF0DMM3</accession>